<accession>N6UKE4</accession>
<evidence type="ECO:0000256" key="16">
    <source>
        <dbReference type="ARBA" id="ARBA00022842"/>
    </source>
</evidence>
<dbReference type="GO" id="GO:0035494">
    <property type="term" value="P:SNARE complex disassembly"/>
    <property type="evidence" value="ECO:0007669"/>
    <property type="project" value="InterPro"/>
</dbReference>
<keyword evidence="14" id="KW-0378">Hydrolase</keyword>
<dbReference type="GO" id="GO:0005576">
    <property type="term" value="C:extracellular region"/>
    <property type="evidence" value="ECO:0007669"/>
    <property type="project" value="UniProtKB-SubCell"/>
</dbReference>
<dbReference type="FunFam" id="3.40.50.300:FF:000187">
    <property type="entry name" value="Vesicular-fusion ATPase SEC18"/>
    <property type="match status" value="1"/>
</dbReference>
<keyword evidence="12" id="KW-0677">Repeat</keyword>
<dbReference type="GO" id="GO:0005795">
    <property type="term" value="C:Golgi stack"/>
    <property type="evidence" value="ECO:0007669"/>
    <property type="project" value="TreeGrafter"/>
</dbReference>
<keyword evidence="10" id="KW-0964">Secreted</keyword>
<evidence type="ECO:0000256" key="4">
    <source>
        <dbReference type="ARBA" id="ARBA00006914"/>
    </source>
</evidence>
<protein>
    <recommendedName>
        <fullName evidence="7">vesicle-fusing ATPase</fullName>
        <ecNumber evidence="7">3.6.4.6</ecNumber>
    </recommendedName>
</protein>
<dbReference type="InterPro" id="IPR029067">
    <property type="entry name" value="CDC48_domain_2-like_sf"/>
</dbReference>
<dbReference type="InterPro" id="IPR003959">
    <property type="entry name" value="ATPase_AAA_core"/>
</dbReference>
<reference evidence="21" key="1">
    <citation type="journal article" date="2013" name="Genome Biol.">
        <title>Draft genome of the mountain pine beetle, Dendroctonus ponderosae Hopkins, a major forest pest.</title>
        <authorList>
            <person name="Keeling C.I."/>
            <person name="Yuen M.M."/>
            <person name="Liao N.Y."/>
            <person name="Docking T.R."/>
            <person name="Chan S.K."/>
            <person name="Taylor G.A."/>
            <person name="Palmquist D.L."/>
            <person name="Jackman S.D."/>
            <person name="Nguyen A."/>
            <person name="Li M."/>
            <person name="Henderson H."/>
            <person name="Janes J.K."/>
            <person name="Zhao Y."/>
            <person name="Pandoh P."/>
            <person name="Moore R."/>
            <person name="Sperling F.A."/>
            <person name="Huber D.P."/>
            <person name="Birol I."/>
            <person name="Jones S.J."/>
            <person name="Bohlmann J."/>
        </authorList>
    </citation>
    <scope>NUCLEOTIDE SEQUENCE</scope>
</reference>
<dbReference type="EMBL" id="KB740735">
    <property type="protein sequence ID" value="ENN79147.1"/>
    <property type="molecule type" value="Genomic_DNA"/>
</dbReference>
<dbReference type="PANTHER" id="PTHR23078:SF3">
    <property type="entry name" value="VESICLE-FUSING ATPASE"/>
    <property type="match status" value="1"/>
</dbReference>
<dbReference type="InterPro" id="IPR054419">
    <property type="entry name" value="NSF_ATPase_lid"/>
</dbReference>
<evidence type="ECO:0000256" key="6">
    <source>
        <dbReference type="ARBA" id="ARBA00011643"/>
    </source>
</evidence>
<dbReference type="GO" id="GO:0016298">
    <property type="term" value="F:lipase activity"/>
    <property type="evidence" value="ECO:0007669"/>
    <property type="project" value="InterPro"/>
</dbReference>
<keyword evidence="15" id="KW-0067">ATP-binding</keyword>
<dbReference type="GO" id="GO:0046872">
    <property type="term" value="F:metal ion binding"/>
    <property type="evidence" value="ECO:0007669"/>
    <property type="project" value="UniProtKB-KW"/>
</dbReference>
<evidence type="ECO:0000256" key="15">
    <source>
        <dbReference type="ARBA" id="ARBA00022840"/>
    </source>
</evidence>
<evidence type="ECO:0000256" key="5">
    <source>
        <dbReference type="ARBA" id="ARBA00010701"/>
    </source>
</evidence>
<evidence type="ECO:0000256" key="2">
    <source>
        <dbReference type="ARBA" id="ARBA00004496"/>
    </source>
</evidence>
<dbReference type="Gene3D" id="3.40.50.1820">
    <property type="entry name" value="alpha/beta hydrolase"/>
    <property type="match status" value="1"/>
</dbReference>
<comment type="similarity">
    <text evidence="4">Belongs to the AAA ATPase family.</text>
</comment>
<dbReference type="PROSITE" id="PS00674">
    <property type="entry name" value="AAA"/>
    <property type="match status" value="1"/>
</dbReference>
<dbReference type="GO" id="GO:0006891">
    <property type="term" value="P:intra-Golgi vesicle-mediated transport"/>
    <property type="evidence" value="ECO:0007669"/>
    <property type="project" value="TreeGrafter"/>
</dbReference>
<evidence type="ECO:0000256" key="3">
    <source>
        <dbReference type="ARBA" id="ARBA00004613"/>
    </source>
</evidence>
<dbReference type="Pfam" id="PF17862">
    <property type="entry name" value="AAA_lid_3"/>
    <property type="match status" value="1"/>
</dbReference>
<comment type="similarity">
    <text evidence="5">Belongs to the AB hydrolase superfamily. Lipase family.</text>
</comment>
<keyword evidence="11" id="KW-0479">Metal-binding</keyword>
<evidence type="ECO:0000256" key="7">
    <source>
        <dbReference type="ARBA" id="ARBA00012674"/>
    </source>
</evidence>
<dbReference type="Pfam" id="PF24681">
    <property type="entry name" value="Kelch_KLHDC2_KLHL20_DRC7"/>
    <property type="match status" value="1"/>
</dbReference>
<evidence type="ECO:0000256" key="9">
    <source>
        <dbReference type="ARBA" id="ARBA00022490"/>
    </source>
</evidence>
<dbReference type="FunFam" id="1.10.8.60:FF:000026">
    <property type="entry name" value="vesicle-fusing ATPase isoform X1"/>
    <property type="match status" value="1"/>
</dbReference>
<dbReference type="Pfam" id="PF21964">
    <property type="entry name" value="NSF_ATPase_lid"/>
    <property type="match status" value="1"/>
</dbReference>
<evidence type="ECO:0000256" key="12">
    <source>
        <dbReference type="ARBA" id="ARBA00022737"/>
    </source>
</evidence>
<feature type="non-terminal residue" evidence="21">
    <location>
        <position position="1"/>
    </location>
</feature>
<dbReference type="SUPFAM" id="SSF52540">
    <property type="entry name" value="P-loop containing nucleoside triphosphate hydrolases"/>
    <property type="match status" value="2"/>
</dbReference>
<keyword evidence="13" id="KW-0547">Nucleotide-binding</keyword>
<comment type="subunit">
    <text evidence="6">Homohexamer.</text>
</comment>
<keyword evidence="17" id="KW-0931">ER-Golgi transport</keyword>
<evidence type="ECO:0000256" key="14">
    <source>
        <dbReference type="ARBA" id="ARBA00022801"/>
    </source>
</evidence>
<keyword evidence="18" id="KW-0653">Protein transport</keyword>
<dbReference type="SMART" id="SM01072">
    <property type="entry name" value="CDC48_2"/>
    <property type="match status" value="1"/>
</dbReference>
<dbReference type="InterPro" id="IPR039812">
    <property type="entry name" value="Vesicle-fus_ATPase"/>
</dbReference>
<evidence type="ECO:0000256" key="10">
    <source>
        <dbReference type="ARBA" id="ARBA00022525"/>
    </source>
</evidence>
<dbReference type="SUPFAM" id="SSF54585">
    <property type="entry name" value="Cdc48 domain 2-like"/>
    <property type="match status" value="1"/>
</dbReference>
<dbReference type="FunFam" id="3.40.50.300:FF:000166">
    <property type="entry name" value="vesicle-fusing ATPase isoform X1"/>
    <property type="match status" value="1"/>
</dbReference>
<dbReference type="Gene3D" id="2.120.10.80">
    <property type="entry name" value="Kelch-type beta propeller"/>
    <property type="match status" value="2"/>
</dbReference>
<evidence type="ECO:0000256" key="18">
    <source>
        <dbReference type="ARBA" id="ARBA00022927"/>
    </source>
</evidence>
<dbReference type="InterPro" id="IPR041569">
    <property type="entry name" value="AAA_lid_3"/>
</dbReference>
<name>N6UKE4_DENPD</name>
<comment type="function">
    <text evidence="20">Required for vesicle-mediated transport. Catalyzes the fusion of transport vesicles within the Golgi cisternae. Is also required for transport from the endoplasmic reticulum to the Golgi stack. Seems to function as a fusion protein required for the delivery of cargo proteins to all compartments of the Golgi stack independent of vesicle origin.</text>
</comment>
<dbReference type="PRINTS" id="PR00821">
    <property type="entry name" value="TAGLIPASE"/>
</dbReference>
<dbReference type="SUPFAM" id="SSF53474">
    <property type="entry name" value="alpha/beta-Hydrolases"/>
    <property type="match status" value="1"/>
</dbReference>
<evidence type="ECO:0000256" key="13">
    <source>
        <dbReference type="ARBA" id="ARBA00022741"/>
    </source>
</evidence>
<dbReference type="InterPro" id="IPR004201">
    <property type="entry name" value="Cdc48_dom2"/>
</dbReference>
<dbReference type="InterPro" id="IPR003593">
    <property type="entry name" value="AAA+_ATPase"/>
</dbReference>
<evidence type="ECO:0000256" key="17">
    <source>
        <dbReference type="ARBA" id="ARBA00022892"/>
    </source>
</evidence>
<dbReference type="FunFam" id="1.10.8.60:FF:000031">
    <property type="entry name" value="vesicle-fusing ATPase isoform X1"/>
    <property type="match status" value="1"/>
</dbReference>
<dbReference type="InterPro" id="IPR003338">
    <property type="entry name" value="CDC4_N-term_subdom"/>
</dbReference>
<dbReference type="Pfam" id="PF00151">
    <property type="entry name" value="Lipase"/>
    <property type="match status" value="1"/>
</dbReference>
<comment type="subcellular location">
    <subcellularLocation>
        <location evidence="2">Cytoplasm</location>
    </subcellularLocation>
    <subcellularLocation>
        <location evidence="3">Secreted</location>
    </subcellularLocation>
</comment>
<comment type="catalytic activity">
    <reaction evidence="19">
        <text>ATP + H2O = ADP + phosphate + H(+)</text>
        <dbReference type="Rhea" id="RHEA:13065"/>
        <dbReference type="ChEBI" id="CHEBI:15377"/>
        <dbReference type="ChEBI" id="CHEBI:15378"/>
        <dbReference type="ChEBI" id="CHEBI:30616"/>
        <dbReference type="ChEBI" id="CHEBI:43474"/>
        <dbReference type="ChEBI" id="CHEBI:456216"/>
        <dbReference type="EC" id="3.6.4.6"/>
    </reaction>
</comment>
<evidence type="ECO:0000256" key="11">
    <source>
        <dbReference type="ARBA" id="ARBA00022723"/>
    </source>
</evidence>
<dbReference type="Pfam" id="PF02359">
    <property type="entry name" value="CDC48_N"/>
    <property type="match status" value="1"/>
</dbReference>
<sequence length="1497" mass="166428">MFSKQFAAILRRIINVVQAILKMGNSESESVEAAGVYTFKPFCYEKVAFSGDSTKVPHPRSGHRIGADSANLYCFGGYNPLILPEEYHYEDDSYIDSYPLFQELWRFNLASREWTKFNNSATLPKELVSNAVFLHRNILMVYGGTGSPFGTTCSNQLYICNTKETSSPMVEVKTSGQLPLPRYGQAIVYHNDHLYVIGGTTGFTYTCDIHRLNLKTLVWETVHLCNGTDENEPPGRYRHEVGFDGRKIYILAGGTASNVYGFRHVPAFDIEKRQWTKEKTIPALKFGVPKARRCHGAAQIEHDNQIEVFITGGIGGDTIFQDLWRLNLKTFQWTYFETCWLPRPTYFHAVSVTPEGRLYVFGGIYTLDEEVKRSNVIYSAWVCIPNLSELCWQAVLHYSPDISTHTSDHLINSGLPRHFVQRLGDKAVFKVTKCPTDDLSLTNCAITNESDFPGVRHIRINTGGGQTFVFSIKAHSSVPRYHVGFSLPQRKWAVLSLNQEIGVEPYQPEEYLSSIVLEVDYMQKKTVSQEPYDSDEMAKEFVMSFPNQVFTVGQQLAFSFKDKKLLLAVVRDLEVANIVALKEGRDAKPKKARIGQLMPNTTVQFEKAETSALNLVGKSKGLQLRQSIINPDWDFQKMGIGGLSNEFNAIFRRAFASRVFPPEIVEQLGCKHVKGILLFGPPGTGKTLMARQIGKMLNAREPKIVNGPQILDKYVGESEANVRRLFAEAEEEEKRAGPNSGLHIIIFDEIDAICKQRGSVAGATGVHDTVVNQLLSKIDGVEQLNNILVIGMTNRKDMIDEALMRPGRLEVQVEISLPDEEGRVQILDIHTARMKSYKKISSDVDLSELATLTKNFSGAELEGLVRAAQSTAMNRLIKAASKVEVDPEAMEKLLVTHADFIHALKHDIKPAFGTAEEILNQCLLRGIINWGSPVTNILEDGNLLAQQARETDGSGLVSVLIEGPPNAGKTALAAQIAKNSNFPFVKVCTPEEMVGYTETAKCLSIRKIFDDAYRSTLSCILVDNIERLLDYGPIGPRYSNLTLQALLVLLKKEPPPGKKLLILCTSSRRQVLEDMEMLSAFTTVLHVPNLSKAEHLLNVLEASEVFTNAELKQITHQVHGKRLFIGIKKLLALIDMARQTDERHRVIKLITKLEEDVGSTFTAAVQDYSREELQAAYPGFGTDFVLFSDEDGDTLIGYLKMDNHSKLLFPPEEKLEDQVKFEYFSRDFPEGIPIGAPSELRKLINASKPTKCVTHGWMSGGRKDSSVSMRKGFLHKYDANVLVLDWSAISGNVFYPIPMMKTPEIGKYYGAYLNYLVEELGVNPEDIHLAGHSLGAHISGFAAREVKSGKIGRITGLDPALPGFDIGLVSSGTLSSSDADFVDVIHTCAGFLGYKLPIGHADFYPNGGGPPQPGCSVLKFMEACSHGRSWKIFANSLMKKDPYLARKCSSLGDVFTREPCAGDSVPIGDSTPSRTRGIFYSAIDEVEVLNADDENKI</sequence>
<dbReference type="CDD" id="cd19504">
    <property type="entry name" value="RecA-like_NSF-SEC18_r1-like"/>
    <property type="match status" value="1"/>
</dbReference>
<dbReference type="SUPFAM" id="SSF50692">
    <property type="entry name" value="ADC-like"/>
    <property type="match status" value="1"/>
</dbReference>
<dbReference type="OrthoDB" id="9982946at2759"/>
<keyword evidence="8" id="KW-0813">Transport</keyword>
<dbReference type="Gene3D" id="1.10.8.60">
    <property type="match status" value="2"/>
</dbReference>
<dbReference type="SUPFAM" id="SSF117281">
    <property type="entry name" value="Kelch motif"/>
    <property type="match status" value="2"/>
</dbReference>
<dbReference type="InterPro" id="IPR029058">
    <property type="entry name" value="AB_hydrolase_fold"/>
</dbReference>
<dbReference type="GO" id="GO:0043001">
    <property type="term" value="P:Golgi to plasma membrane protein transport"/>
    <property type="evidence" value="ECO:0007669"/>
    <property type="project" value="TreeGrafter"/>
</dbReference>
<dbReference type="PANTHER" id="PTHR23078">
    <property type="entry name" value="VESICULAR-FUSION PROTEIN NSF"/>
    <property type="match status" value="1"/>
</dbReference>
<gene>
    <name evidence="21" type="ORF">YQE_04333</name>
</gene>
<dbReference type="InterPro" id="IPR000734">
    <property type="entry name" value="TAG_lipase"/>
</dbReference>
<dbReference type="InterPro" id="IPR013818">
    <property type="entry name" value="Lipase"/>
</dbReference>
<dbReference type="InterPro" id="IPR009010">
    <property type="entry name" value="Asp_de-COase-like_dom_sf"/>
</dbReference>
<organism evidence="21">
    <name type="scientific">Dendroctonus ponderosae</name>
    <name type="common">Mountain pine beetle</name>
    <dbReference type="NCBI Taxonomy" id="77166"/>
    <lineage>
        <taxon>Eukaryota</taxon>
        <taxon>Metazoa</taxon>
        <taxon>Ecdysozoa</taxon>
        <taxon>Arthropoda</taxon>
        <taxon>Hexapoda</taxon>
        <taxon>Insecta</taxon>
        <taxon>Pterygota</taxon>
        <taxon>Neoptera</taxon>
        <taxon>Endopterygota</taxon>
        <taxon>Coleoptera</taxon>
        <taxon>Polyphaga</taxon>
        <taxon>Cucujiformia</taxon>
        <taxon>Curculionidae</taxon>
        <taxon>Scolytinae</taxon>
        <taxon>Dendroctonus</taxon>
    </lineage>
</organism>
<evidence type="ECO:0000256" key="20">
    <source>
        <dbReference type="ARBA" id="ARBA00056429"/>
    </source>
</evidence>
<dbReference type="InterPro" id="IPR015915">
    <property type="entry name" value="Kelch-typ_b-propeller"/>
</dbReference>
<dbReference type="InterPro" id="IPR027417">
    <property type="entry name" value="P-loop_NTPase"/>
</dbReference>
<evidence type="ECO:0000313" key="21">
    <source>
        <dbReference type="EMBL" id="ENN79147.1"/>
    </source>
</evidence>
<evidence type="ECO:0000256" key="1">
    <source>
        <dbReference type="ARBA" id="ARBA00001946"/>
    </source>
</evidence>
<evidence type="ECO:0000256" key="8">
    <source>
        <dbReference type="ARBA" id="ARBA00022448"/>
    </source>
</evidence>
<dbReference type="SMART" id="SM01073">
    <property type="entry name" value="CDC48_N"/>
    <property type="match status" value="1"/>
</dbReference>
<evidence type="ECO:0000256" key="19">
    <source>
        <dbReference type="ARBA" id="ARBA00048883"/>
    </source>
</evidence>
<dbReference type="Gene3D" id="2.40.40.20">
    <property type="match status" value="1"/>
</dbReference>
<dbReference type="FunFam" id="2.120.10.80:FF:000162">
    <property type="entry name" value="Kelch domain-containing protein 10 homolog"/>
    <property type="match status" value="1"/>
</dbReference>
<dbReference type="EC" id="3.6.4.6" evidence="7"/>
<dbReference type="Gene3D" id="3.40.50.300">
    <property type="entry name" value="P-loop containing nucleotide triphosphate hydrolases"/>
    <property type="match status" value="2"/>
</dbReference>
<dbReference type="GO" id="GO:0016887">
    <property type="term" value="F:ATP hydrolysis activity"/>
    <property type="evidence" value="ECO:0007669"/>
    <property type="project" value="InterPro"/>
</dbReference>
<dbReference type="FunFam" id="2.40.40.20:FF:000012">
    <property type="entry name" value="Vesicle-fusing ATPase protein"/>
    <property type="match status" value="1"/>
</dbReference>
<keyword evidence="16" id="KW-0460">Magnesium</keyword>
<dbReference type="SMART" id="SM00382">
    <property type="entry name" value="AAA"/>
    <property type="match status" value="2"/>
</dbReference>
<dbReference type="Pfam" id="PF00004">
    <property type="entry name" value="AAA"/>
    <property type="match status" value="2"/>
</dbReference>
<proteinExistence type="inferred from homology"/>
<dbReference type="GO" id="GO:0005524">
    <property type="term" value="F:ATP binding"/>
    <property type="evidence" value="ECO:0007669"/>
    <property type="project" value="UniProtKB-KW"/>
</dbReference>
<dbReference type="InterPro" id="IPR003960">
    <property type="entry name" value="ATPase_AAA_CS"/>
</dbReference>
<dbReference type="Pfam" id="PF02933">
    <property type="entry name" value="CDC48_2"/>
    <property type="match status" value="1"/>
</dbReference>
<keyword evidence="9" id="KW-0963">Cytoplasm</keyword>
<comment type="cofactor">
    <cofactor evidence="1">
        <name>Mg(2+)</name>
        <dbReference type="ChEBI" id="CHEBI:18420"/>
    </cofactor>
</comment>
<dbReference type="Gene3D" id="3.10.330.10">
    <property type="match status" value="1"/>
</dbReference>
<dbReference type="HOGENOM" id="CLU_248856_0_0_1"/>